<gene>
    <name evidence="2" type="ORF">GCM10011354_00770</name>
</gene>
<dbReference type="Proteomes" id="UP000650511">
    <property type="component" value="Unassembled WGS sequence"/>
</dbReference>
<keyword evidence="3" id="KW-1185">Reference proteome</keyword>
<dbReference type="PANTHER" id="PTHR43064">
    <property type="entry name" value="PHOSPHORIBOSYLAMINOIMIDAZOLE CARBOXYLASE-RELATED"/>
    <property type="match status" value="1"/>
</dbReference>
<organism evidence="2 3">
    <name type="scientific">Egicoccus halophilus</name>
    <dbReference type="NCBI Taxonomy" id="1670830"/>
    <lineage>
        <taxon>Bacteria</taxon>
        <taxon>Bacillati</taxon>
        <taxon>Actinomycetota</taxon>
        <taxon>Nitriliruptoria</taxon>
        <taxon>Egicoccales</taxon>
        <taxon>Egicoccaceae</taxon>
        <taxon>Egicoccus</taxon>
    </lineage>
</organism>
<dbReference type="InterPro" id="IPR000031">
    <property type="entry name" value="PurE_dom"/>
</dbReference>
<dbReference type="SMART" id="SM01001">
    <property type="entry name" value="AIRC"/>
    <property type="match status" value="1"/>
</dbReference>
<dbReference type="RefSeq" id="WP_130648136.1">
    <property type="nucleotide sequence ID" value="NZ_BMHA01000001.1"/>
</dbReference>
<dbReference type="OrthoDB" id="9782511at2"/>
<dbReference type="Pfam" id="PF00731">
    <property type="entry name" value="AIRC"/>
    <property type="match status" value="1"/>
</dbReference>
<name>A0A8J3EW34_9ACTN</name>
<accession>A0A8J3EW34</accession>
<dbReference type="PANTHER" id="PTHR43064:SF1">
    <property type="entry name" value="SLL1489 PROTEIN"/>
    <property type="match status" value="1"/>
</dbReference>
<dbReference type="AlphaFoldDB" id="A0A8J3EW34"/>
<evidence type="ECO:0000313" key="3">
    <source>
        <dbReference type="Proteomes" id="UP000650511"/>
    </source>
</evidence>
<reference evidence="2" key="1">
    <citation type="journal article" date="2014" name="Int. J. Syst. Evol. Microbiol.">
        <title>Complete genome sequence of Corynebacterium casei LMG S-19264T (=DSM 44701T), isolated from a smear-ripened cheese.</title>
        <authorList>
            <consortium name="US DOE Joint Genome Institute (JGI-PGF)"/>
            <person name="Walter F."/>
            <person name="Albersmeier A."/>
            <person name="Kalinowski J."/>
            <person name="Ruckert C."/>
        </authorList>
    </citation>
    <scope>NUCLEOTIDE SEQUENCE</scope>
    <source>
        <strain evidence="2">CGMCC 1.14988</strain>
    </source>
</reference>
<dbReference type="SUPFAM" id="SSF52255">
    <property type="entry name" value="N5-CAIR mutase (phosphoribosylaminoimidazole carboxylase, PurE)"/>
    <property type="match status" value="1"/>
</dbReference>
<dbReference type="EMBL" id="BMHA01000001">
    <property type="protein sequence ID" value="GGI02560.1"/>
    <property type="molecule type" value="Genomic_DNA"/>
</dbReference>
<protein>
    <submittedName>
        <fullName evidence="2">1-(5-phosphoribosyl)-5-amino-4-imidazole-carboxylate carboxylase</fullName>
    </submittedName>
</protein>
<dbReference type="GO" id="GO:0016787">
    <property type="term" value="F:hydrolase activity"/>
    <property type="evidence" value="ECO:0007669"/>
    <property type="project" value="InterPro"/>
</dbReference>
<proteinExistence type="predicted"/>
<dbReference type="InterPro" id="IPR039476">
    <property type="entry name" value="P2CMN_synthase_LarB"/>
</dbReference>
<dbReference type="NCBIfam" id="NF033503">
    <property type="entry name" value="LarB"/>
    <property type="match status" value="1"/>
</dbReference>
<dbReference type="GO" id="GO:0006189">
    <property type="term" value="P:'de novo' IMP biosynthetic process"/>
    <property type="evidence" value="ECO:0007669"/>
    <property type="project" value="InterPro"/>
</dbReference>
<sequence>MTRAANGPGGGATSVAGGAAAGGAAAGGAAAGVRVDGPQVRADVGRGARTGEPEVVYAAGKTPAQTVTAVTALLDGGVRPVLVSRADPAHTTAVVAAHPDAVVHDDAGMLVLAPLPPRDDAADGRIVVVTAGTSDLGVAGECVVTLEALGERPTLLADVGVAGLHRVLEVRDVLAAAEVVVVVAGMEAALGPVVAGLVSAPVVAVPTSVGYGAAQDGMTALHGLLSACTPGIAVVNVDNGLGAALLARRIVRATDRRTAGG</sequence>
<comment type="caution">
    <text evidence="2">The sequence shown here is derived from an EMBL/GenBank/DDBJ whole genome shotgun (WGS) entry which is preliminary data.</text>
</comment>
<reference evidence="2" key="2">
    <citation type="submission" date="2020-09" db="EMBL/GenBank/DDBJ databases">
        <authorList>
            <person name="Sun Q."/>
            <person name="Zhou Y."/>
        </authorList>
    </citation>
    <scope>NUCLEOTIDE SEQUENCE</scope>
    <source>
        <strain evidence="2">CGMCC 1.14988</strain>
    </source>
</reference>
<evidence type="ECO:0000313" key="2">
    <source>
        <dbReference type="EMBL" id="GGI02560.1"/>
    </source>
</evidence>
<feature type="domain" description="PurE" evidence="1">
    <location>
        <begin position="124"/>
        <end position="256"/>
    </location>
</feature>
<evidence type="ECO:0000259" key="1">
    <source>
        <dbReference type="SMART" id="SM01001"/>
    </source>
</evidence>
<dbReference type="Gene3D" id="3.40.50.1970">
    <property type="match status" value="1"/>
</dbReference>